<evidence type="ECO:0000313" key="16">
    <source>
        <dbReference type="Proteomes" id="UP000828390"/>
    </source>
</evidence>
<evidence type="ECO:0000313" key="15">
    <source>
        <dbReference type="EMBL" id="KAH3840572.1"/>
    </source>
</evidence>
<evidence type="ECO:0000256" key="8">
    <source>
        <dbReference type="ARBA" id="ARBA00022786"/>
    </source>
</evidence>
<dbReference type="CDD" id="cd20341">
    <property type="entry name" value="BRcat_RBR_RNF14"/>
    <property type="match status" value="1"/>
</dbReference>
<dbReference type="CDD" id="cd23820">
    <property type="entry name" value="RWD_RNF14"/>
    <property type="match status" value="1"/>
</dbReference>
<dbReference type="GO" id="GO:0008270">
    <property type="term" value="F:zinc ion binding"/>
    <property type="evidence" value="ECO:0007669"/>
    <property type="project" value="UniProtKB-KW"/>
</dbReference>
<evidence type="ECO:0000256" key="6">
    <source>
        <dbReference type="ARBA" id="ARBA00022737"/>
    </source>
</evidence>
<reference evidence="15" key="1">
    <citation type="journal article" date="2019" name="bioRxiv">
        <title>The Genome of the Zebra Mussel, Dreissena polymorpha: A Resource for Invasive Species Research.</title>
        <authorList>
            <person name="McCartney M.A."/>
            <person name="Auch B."/>
            <person name="Kono T."/>
            <person name="Mallez S."/>
            <person name="Zhang Y."/>
            <person name="Obille A."/>
            <person name="Becker A."/>
            <person name="Abrahante J.E."/>
            <person name="Garbe J."/>
            <person name="Badalamenti J.P."/>
            <person name="Herman A."/>
            <person name="Mangelson H."/>
            <person name="Liachko I."/>
            <person name="Sullivan S."/>
            <person name="Sone E.D."/>
            <person name="Koren S."/>
            <person name="Silverstein K.A.T."/>
            <person name="Beckman K.B."/>
            <person name="Gohl D.M."/>
        </authorList>
    </citation>
    <scope>NUCLEOTIDE SEQUENCE</scope>
    <source>
        <strain evidence="15">Duluth1</strain>
        <tissue evidence="15">Whole animal</tissue>
    </source>
</reference>
<sequence length="599" mass="68161">MRIDTPCTNCEKHKQHEIITTPGASAARTKTVVRNIEQQTPSYATHLRSTDMVLIDDVSAVCLDISDDEPSAAHSRLPYNMAIDPHDTPCDNQHFAQTVPTPSALKPPTEILLVVHDWSEEQGDGDLGFEFNSGALSKRAMSDKEEQEDELLALTSIYDNVLKVHKEGELNGGELLALPVLPNDFKIKVVKIKKDSEKDGAGQMLTDLHHVKFLPPVLLNFLLPVDYPSNSPPQFTLSCKWLNREQLSKLCSKLDSLWEESRGSVILFQWNTFLQDELFDHLQLSSPIELAHVVSRKLDCHLDPRAIQEIASQDQLLPVILDYNKQERLNQFEKSSYSCNVCFCEKSGAHCLMFYDCDHVYCNDCMRNYFSIQIKDGNVKGLECPHDDCESQAHPAQVKKLVPPELFTKYDQLLLQTSLDMMSDITFCPRPTCQCPVLMERDTPLASCPACQFVFCTLCRLVYHGLSPCRLKADGLQKLREEYLGADKATRQLLERRYGKITIQQALEESFTNEWLKEHSKQCPSCGAHIQKIDGCNKMTCMKCRAYFCWLCNNTLSRANPYLHYNSLNSKCHNRLFEGVEMEDGFEDDDDDEDGWGWL</sequence>
<evidence type="ECO:0000256" key="5">
    <source>
        <dbReference type="ARBA" id="ARBA00022723"/>
    </source>
</evidence>
<keyword evidence="7 11" id="KW-0863">Zinc-finger</keyword>
<keyword evidence="4" id="KW-0808">Transferase</keyword>
<dbReference type="FunFam" id="3.30.40.10:FF:000186">
    <property type="entry name" value="RBR-type E3 ubiquitin transferase"/>
    <property type="match status" value="1"/>
</dbReference>
<dbReference type="PROSITE" id="PS50908">
    <property type="entry name" value="RWD"/>
    <property type="match status" value="1"/>
</dbReference>
<name>A0A9D4QS26_DREPO</name>
<dbReference type="InterPro" id="IPR017907">
    <property type="entry name" value="Znf_RING_CS"/>
</dbReference>
<evidence type="ECO:0000259" key="12">
    <source>
        <dbReference type="PROSITE" id="PS50089"/>
    </source>
</evidence>
<organism evidence="15 16">
    <name type="scientific">Dreissena polymorpha</name>
    <name type="common">Zebra mussel</name>
    <name type="synonym">Mytilus polymorpha</name>
    <dbReference type="NCBI Taxonomy" id="45954"/>
    <lineage>
        <taxon>Eukaryota</taxon>
        <taxon>Metazoa</taxon>
        <taxon>Spiralia</taxon>
        <taxon>Lophotrochozoa</taxon>
        <taxon>Mollusca</taxon>
        <taxon>Bivalvia</taxon>
        <taxon>Autobranchia</taxon>
        <taxon>Heteroconchia</taxon>
        <taxon>Euheterodonta</taxon>
        <taxon>Imparidentia</taxon>
        <taxon>Neoheterodontei</taxon>
        <taxon>Myida</taxon>
        <taxon>Dreissenoidea</taxon>
        <taxon>Dreissenidae</taxon>
        <taxon>Dreissena</taxon>
    </lineage>
</organism>
<evidence type="ECO:0000256" key="9">
    <source>
        <dbReference type="ARBA" id="ARBA00022833"/>
    </source>
</evidence>
<dbReference type="InterPro" id="IPR044066">
    <property type="entry name" value="TRIAD_supradom"/>
</dbReference>
<evidence type="ECO:0000256" key="10">
    <source>
        <dbReference type="ARBA" id="ARBA00044508"/>
    </source>
</evidence>
<comment type="caution">
    <text evidence="15">The sequence shown here is derived from an EMBL/GenBank/DDBJ whole genome shotgun (WGS) entry which is preliminary data.</text>
</comment>
<dbReference type="InterPro" id="IPR006575">
    <property type="entry name" value="RWD_dom"/>
</dbReference>
<dbReference type="InterPro" id="IPR013083">
    <property type="entry name" value="Znf_RING/FYVE/PHD"/>
</dbReference>
<dbReference type="Proteomes" id="UP000828390">
    <property type="component" value="Unassembled WGS sequence"/>
</dbReference>
<dbReference type="Pfam" id="PF05773">
    <property type="entry name" value="RWD"/>
    <property type="match status" value="1"/>
</dbReference>
<dbReference type="AlphaFoldDB" id="A0A9D4QS26"/>
<protein>
    <recommendedName>
        <fullName evidence="3">RBR-type E3 ubiquitin transferase</fullName>
        <ecNumber evidence="3">2.3.2.31</ecNumber>
    </recommendedName>
</protein>
<gene>
    <name evidence="15" type="ORF">DPMN_114022</name>
</gene>
<keyword evidence="5" id="KW-0479">Metal-binding</keyword>
<dbReference type="PROSITE" id="PS51873">
    <property type="entry name" value="TRIAD"/>
    <property type="match status" value="1"/>
</dbReference>
<reference evidence="15" key="2">
    <citation type="submission" date="2020-11" db="EMBL/GenBank/DDBJ databases">
        <authorList>
            <person name="McCartney M.A."/>
            <person name="Auch B."/>
            <person name="Kono T."/>
            <person name="Mallez S."/>
            <person name="Becker A."/>
            <person name="Gohl D.M."/>
            <person name="Silverstein K.A.T."/>
            <person name="Koren S."/>
            <person name="Bechman K.B."/>
            <person name="Herman A."/>
            <person name="Abrahante J.E."/>
            <person name="Garbe J."/>
        </authorList>
    </citation>
    <scope>NUCLEOTIDE SEQUENCE</scope>
    <source>
        <strain evidence="15">Duluth1</strain>
        <tissue evidence="15">Whole animal</tissue>
    </source>
</reference>
<evidence type="ECO:0000256" key="11">
    <source>
        <dbReference type="PROSITE-ProRule" id="PRU00175"/>
    </source>
</evidence>
<evidence type="ECO:0000256" key="7">
    <source>
        <dbReference type="ARBA" id="ARBA00022771"/>
    </source>
</evidence>
<keyword evidence="16" id="KW-1185">Reference proteome</keyword>
<dbReference type="InterPro" id="IPR031127">
    <property type="entry name" value="E3_UB_ligase_RBR"/>
</dbReference>
<dbReference type="Gene3D" id="3.30.40.10">
    <property type="entry name" value="Zinc/RING finger domain, C3HC4 (zinc finger)"/>
    <property type="match status" value="1"/>
</dbReference>
<dbReference type="Gene3D" id="1.20.120.1750">
    <property type="match status" value="1"/>
</dbReference>
<dbReference type="Pfam" id="PF01485">
    <property type="entry name" value="IBR"/>
    <property type="match status" value="1"/>
</dbReference>
<evidence type="ECO:0000256" key="3">
    <source>
        <dbReference type="ARBA" id="ARBA00012251"/>
    </source>
</evidence>
<dbReference type="SUPFAM" id="SSF57850">
    <property type="entry name" value="RING/U-box"/>
    <property type="match status" value="3"/>
</dbReference>
<keyword evidence="9" id="KW-0862">Zinc</keyword>
<dbReference type="Gene3D" id="2.20.25.20">
    <property type="match status" value="1"/>
</dbReference>
<dbReference type="InterPro" id="IPR002867">
    <property type="entry name" value="IBR_dom"/>
</dbReference>
<dbReference type="SMART" id="SM00647">
    <property type="entry name" value="IBR"/>
    <property type="match status" value="2"/>
</dbReference>
<dbReference type="SUPFAM" id="SSF54495">
    <property type="entry name" value="UBC-like"/>
    <property type="match status" value="1"/>
</dbReference>
<evidence type="ECO:0000256" key="2">
    <source>
        <dbReference type="ARBA" id="ARBA00004906"/>
    </source>
</evidence>
<dbReference type="GO" id="GO:0016567">
    <property type="term" value="P:protein ubiquitination"/>
    <property type="evidence" value="ECO:0007669"/>
    <property type="project" value="InterPro"/>
</dbReference>
<dbReference type="CDD" id="cd16628">
    <property type="entry name" value="RING-HC_RBR_RNF14"/>
    <property type="match status" value="1"/>
</dbReference>
<comment type="similarity">
    <text evidence="10">Belongs to the RBR family. RNF14 subfamily.</text>
</comment>
<evidence type="ECO:0000256" key="1">
    <source>
        <dbReference type="ARBA" id="ARBA00001798"/>
    </source>
</evidence>
<keyword evidence="6" id="KW-0677">Repeat</keyword>
<dbReference type="Gene3D" id="3.10.110.10">
    <property type="entry name" value="Ubiquitin Conjugating Enzyme"/>
    <property type="match status" value="1"/>
</dbReference>
<feature type="domain" description="RING-type" evidence="12">
    <location>
        <begin position="339"/>
        <end position="388"/>
    </location>
</feature>
<dbReference type="InterPro" id="IPR016135">
    <property type="entry name" value="UBQ-conjugating_enzyme/RWD"/>
</dbReference>
<dbReference type="InterPro" id="IPR001841">
    <property type="entry name" value="Znf_RING"/>
</dbReference>
<comment type="catalytic activity">
    <reaction evidence="1">
        <text>[E2 ubiquitin-conjugating enzyme]-S-ubiquitinyl-L-cysteine + [acceptor protein]-L-lysine = [E2 ubiquitin-conjugating enzyme]-L-cysteine + [acceptor protein]-N(6)-ubiquitinyl-L-lysine.</text>
        <dbReference type="EC" id="2.3.2.31"/>
    </reaction>
</comment>
<feature type="domain" description="RWD" evidence="13">
    <location>
        <begin position="149"/>
        <end position="281"/>
    </location>
</feature>
<dbReference type="GO" id="GO:0061630">
    <property type="term" value="F:ubiquitin protein ligase activity"/>
    <property type="evidence" value="ECO:0007669"/>
    <property type="project" value="UniProtKB-EC"/>
</dbReference>
<dbReference type="PROSITE" id="PS00518">
    <property type="entry name" value="ZF_RING_1"/>
    <property type="match status" value="1"/>
</dbReference>
<evidence type="ECO:0000256" key="4">
    <source>
        <dbReference type="ARBA" id="ARBA00022679"/>
    </source>
</evidence>
<dbReference type="EC" id="2.3.2.31" evidence="3"/>
<keyword evidence="8" id="KW-0833">Ubl conjugation pathway</keyword>
<dbReference type="PANTHER" id="PTHR11685">
    <property type="entry name" value="RBR FAMILY RING FINGER AND IBR DOMAIN-CONTAINING"/>
    <property type="match status" value="1"/>
</dbReference>
<evidence type="ECO:0000259" key="13">
    <source>
        <dbReference type="PROSITE" id="PS50908"/>
    </source>
</evidence>
<dbReference type="InterPro" id="IPR031128">
    <property type="entry name" value="RNF14_RING-HC_Zfn"/>
</dbReference>
<dbReference type="InterPro" id="IPR047548">
    <property type="entry name" value="Rcat_RBR_RNF14"/>
</dbReference>
<accession>A0A9D4QS26</accession>
<dbReference type="SMART" id="SM00591">
    <property type="entry name" value="RWD"/>
    <property type="match status" value="1"/>
</dbReference>
<proteinExistence type="inferred from homology"/>
<feature type="domain" description="RING-type" evidence="14">
    <location>
        <begin position="335"/>
        <end position="576"/>
    </location>
</feature>
<dbReference type="PROSITE" id="PS50089">
    <property type="entry name" value="ZF_RING_2"/>
    <property type="match status" value="1"/>
</dbReference>
<evidence type="ECO:0000259" key="14">
    <source>
        <dbReference type="PROSITE" id="PS51873"/>
    </source>
</evidence>
<dbReference type="CDD" id="cd20354">
    <property type="entry name" value="Rcat_RBR_RNF14"/>
    <property type="match status" value="1"/>
</dbReference>
<comment type="pathway">
    <text evidence="2">Protein modification; protein ubiquitination.</text>
</comment>
<dbReference type="EMBL" id="JAIWYP010000004">
    <property type="protein sequence ID" value="KAH3840572.1"/>
    <property type="molecule type" value="Genomic_DNA"/>
</dbReference>
<dbReference type="Pfam" id="PF22191">
    <property type="entry name" value="IBR_1"/>
    <property type="match status" value="1"/>
</dbReference>